<keyword evidence="7" id="KW-0238">DNA-binding</keyword>
<evidence type="ECO:0000256" key="1">
    <source>
        <dbReference type="ARBA" id="ARBA00022515"/>
    </source>
</evidence>
<keyword evidence="3" id="KW-0479">Metal-binding</keyword>
<evidence type="ECO:0000259" key="8">
    <source>
        <dbReference type="Pfam" id="PF17764"/>
    </source>
</evidence>
<dbReference type="GO" id="GO:0006310">
    <property type="term" value="P:DNA recombination"/>
    <property type="evidence" value="ECO:0007669"/>
    <property type="project" value="InterPro"/>
</dbReference>
<keyword evidence="5" id="KW-0862">Zinc</keyword>
<evidence type="ECO:0000256" key="2">
    <source>
        <dbReference type="ARBA" id="ARBA00022705"/>
    </source>
</evidence>
<evidence type="ECO:0000256" key="4">
    <source>
        <dbReference type="ARBA" id="ARBA00022741"/>
    </source>
</evidence>
<evidence type="ECO:0000256" key="5">
    <source>
        <dbReference type="ARBA" id="ARBA00022833"/>
    </source>
</evidence>
<dbReference type="Gene3D" id="3.40.50.300">
    <property type="entry name" value="P-loop containing nucleotide triphosphate hydrolases"/>
    <property type="match status" value="1"/>
</dbReference>
<dbReference type="AlphaFoldDB" id="A0A1G2PD29"/>
<evidence type="ECO:0000313" key="9">
    <source>
        <dbReference type="EMBL" id="OHA46246.1"/>
    </source>
</evidence>
<evidence type="ECO:0000256" key="6">
    <source>
        <dbReference type="ARBA" id="ARBA00022840"/>
    </source>
</evidence>
<evidence type="ECO:0000256" key="7">
    <source>
        <dbReference type="ARBA" id="ARBA00023125"/>
    </source>
</evidence>
<dbReference type="GO" id="GO:0006270">
    <property type="term" value="P:DNA replication initiation"/>
    <property type="evidence" value="ECO:0007669"/>
    <property type="project" value="TreeGrafter"/>
</dbReference>
<dbReference type="Proteomes" id="UP000176965">
    <property type="component" value="Unassembled WGS sequence"/>
</dbReference>
<keyword evidence="1" id="KW-0639">Primosome</keyword>
<protein>
    <submittedName>
        <fullName evidence="9">Primosomal protein N</fullName>
    </submittedName>
</protein>
<dbReference type="InterPro" id="IPR027417">
    <property type="entry name" value="P-loop_NTPase"/>
</dbReference>
<keyword evidence="6" id="KW-0067">ATP-binding</keyword>
<accession>A0A1G2PD29</accession>
<evidence type="ECO:0000313" key="10">
    <source>
        <dbReference type="Proteomes" id="UP000176965"/>
    </source>
</evidence>
<dbReference type="STRING" id="1802338.A2541_01625"/>
<name>A0A1G2PD29_9BACT</name>
<dbReference type="Pfam" id="PF17764">
    <property type="entry name" value="PriA_3primeBD"/>
    <property type="match status" value="1"/>
</dbReference>
<dbReference type="Gene3D" id="3.40.1440.60">
    <property type="entry name" value="PriA, 3(prime) DNA-binding domain"/>
    <property type="match status" value="1"/>
</dbReference>
<keyword evidence="2" id="KW-0235">DNA replication</keyword>
<dbReference type="EMBL" id="MHSQ01000033">
    <property type="protein sequence ID" value="OHA46246.1"/>
    <property type="molecule type" value="Genomic_DNA"/>
</dbReference>
<dbReference type="InterPro" id="IPR041222">
    <property type="entry name" value="PriA_3primeBD"/>
</dbReference>
<dbReference type="InterPro" id="IPR005259">
    <property type="entry name" value="PriA"/>
</dbReference>
<keyword evidence="4" id="KW-0547">Nucleotide-binding</keyword>
<reference evidence="9 10" key="1">
    <citation type="journal article" date="2016" name="Nat. Commun.">
        <title>Thousands of microbial genomes shed light on interconnected biogeochemical processes in an aquifer system.</title>
        <authorList>
            <person name="Anantharaman K."/>
            <person name="Brown C.T."/>
            <person name="Hug L.A."/>
            <person name="Sharon I."/>
            <person name="Castelle C.J."/>
            <person name="Probst A.J."/>
            <person name="Thomas B.C."/>
            <person name="Singh A."/>
            <person name="Wilkins M.J."/>
            <person name="Karaoz U."/>
            <person name="Brodie E.L."/>
            <person name="Williams K.H."/>
            <person name="Hubbard S.S."/>
            <person name="Banfield J.F."/>
        </authorList>
    </citation>
    <scope>NUCLEOTIDE SEQUENCE [LARGE SCALE GENOMIC DNA]</scope>
</reference>
<gene>
    <name evidence="9" type="ORF">A2541_01625</name>
</gene>
<feature type="domain" description="Primosomal protein N' 3' DNA-binding" evidence="8">
    <location>
        <begin position="18"/>
        <end position="105"/>
    </location>
</feature>
<dbReference type="GO" id="GO:0003677">
    <property type="term" value="F:DNA binding"/>
    <property type="evidence" value="ECO:0007669"/>
    <property type="project" value="UniProtKB-KW"/>
</dbReference>
<dbReference type="NCBIfam" id="TIGR00595">
    <property type="entry name" value="priA"/>
    <property type="match status" value="1"/>
</dbReference>
<dbReference type="GO" id="GO:0043138">
    <property type="term" value="F:3'-5' DNA helicase activity"/>
    <property type="evidence" value="ECO:0007669"/>
    <property type="project" value="TreeGrafter"/>
</dbReference>
<organism evidence="9 10">
    <name type="scientific">Candidatus Taylorbacteria bacterium RIFOXYD2_FULL_36_9</name>
    <dbReference type="NCBI Taxonomy" id="1802338"/>
    <lineage>
        <taxon>Bacteria</taxon>
        <taxon>Candidatus Tayloriibacteriota</taxon>
    </lineage>
</organism>
<dbReference type="InterPro" id="IPR042115">
    <property type="entry name" value="PriA_3primeBD_sf"/>
</dbReference>
<dbReference type="PANTHER" id="PTHR30580">
    <property type="entry name" value="PRIMOSOMAL PROTEIN N"/>
    <property type="match status" value="1"/>
</dbReference>
<comment type="caution">
    <text evidence="9">The sequence shown here is derived from an EMBL/GenBank/DDBJ whole genome shotgun (WGS) entry which is preliminary data.</text>
</comment>
<dbReference type="PANTHER" id="PTHR30580:SF0">
    <property type="entry name" value="PRIMOSOMAL PROTEIN N"/>
    <property type="match status" value="1"/>
</dbReference>
<proteinExistence type="predicted"/>
<dbReference type="GO" id="GO:0006302">
    <property type="term" value="P:double-strand break repair"/>
    <property type="evidence" value="ECO:0007669"/>
    <property type="project" value="InterPro"/>
</dbReference>
<dbReference type="GO" id="GO:0005524">
    <property type="term" value="F:ATP binding"/>
    <property type="evidence" value="ECO:0007669"/>
    <property type="project" value="UniProtKB-KW"/>
</dbReference>
<sequence length="638" mass="72436">MKLLTVIPIARGINKENLTYFTASEPTIGSVVKVPLRKKTVSAIVISTEEIADVKAEIKNASFETRKVNKIKSSPLLSLEFMETVAKSALYFASTSGSVLYSVVPKIIIEGSEKIKVKIKNLKTENERVHEKLVLQSDDEERYATYKSLIREEFAKGYSVFFCLPTIQDIKKAHERLSKGIEQYTFVLHSFLGKKEQLEVWNKAANEEHPSLIIATGTFLGIPRNDLGTIIVDKENTRAYKNQNRPFVDIRILAEIFAEKIKAKIIFGDLLLRTETIWRHNESELFEIAPLKFRSLTTSTPKLIDMKESLPAEVSSGGENKSPKFRLFSSDLLDLIQKNQANDENLFIFVARRGLFPSTVCSDCGNLVKCNTCGAPTVLHKATKENFFLCHRCGERRSANEKCQNCQSWRLGAFGIGIEAVEEEIRQKFPQLKIFKIDSDSASTHKKALEIVAKFYTSPSSVLLGTEMALLYLKDMIANTAVASIDSFFSIPDFRINEKVMNILLKIRAITSRNFLVQTRDIEQKISKYATMGNLADFYRDEIKERENLFYPPFSLPIKITLQGDKKTVLAGMEQLQKDMTPYEVDVFPAFIPGLRGKFSMHGLIKIKRSDWVDSVLWKKLRQLSPIYTINIDPESFL</sequence>
<evidence type="ECO:0000256" key="3">
    <source>
        <dbReference type="ARBA" id="ARBA00022723"/>
    </source>
</evidence>